<dbReference type="GeneID" id="140697999"/>
<dbReference type="Proteomes" id="UP001652581">
    <property type="component" value="Chromosome 9"/>
</dbReference>
<sequence length="87" mass="8871">MLDDPKVELGDESKALDLPCAEMEPQALSKAGTAAPARAHGREALHAQSAARPSPGAPASASTVVSTRARGPMSARTAKRPSARVPS</sequence>
<name>A0ABM5DNU1_VICPA</name>
<accession>A0ABM5DNU1</accession>
<gene>
    <name evidence="3" type="primary">ZSCAN22</name>
</gene>
<evidence type="ECO:0000313" key="2">
    <source>
        <dbReference type="Proteomes" id="UP001652581"/>
    </source>
</evidence>
<feature type="compositionally biased region" description="Low complexity" evidence="1">
    <location>
        <begin position="49"/>
        <end position="70"/>
    </location>
</feature>
<keyword evidence="2" id="KW-1185">Reference proteome</keyword>
<feature type="compositionally biased region" description="Basic and acidic residues" evidence="1">
    <location>
        <begin position="1"/>
        <end position="15"/>
    </location>
</feature>
<proteinExistence type="predicted"/>
<protein>
    <submittedName>
        <fullName evidence="3">Zinc finger and SCAN domain-containing protein 22</fullName>
    </submittedName>
</protein>
<reference evidence="3" key="1">
    <citation type="submission" date="2025-08" db="UniProtKB">
        <authorList>
            <consortium name="RefSeq"/>
        </authorList>
    </citation>
    <scope>IDENTIFICATION</scope>
</reference>
<evidence type="ECO:0000313" key="3">
    <source>
        <dbReference type="RefSeq" id="XP_072822570.1"/>
    </source>
</evidence>
<organism evidence="2 3">
    <name type="scientific">Vicugna pacos</name>
    <name type="common">Alpaca</name>
    <name type="synonym">Lama pacos</name>
    <dbReference type="NCBI Taxonomy" id="30538"/>
    <lineage>
        <taxon>Eukaryota</taxon>
        <taxon>Metazoa</taxon>
        <taxon>Chordata</taxon>
        <taxon>Craniata</taxon>
        <taxon>Vertebrata</taxon>
        <taxon>Euteleostomi</taxon>
        <taxon>Mammalia</taxon>
        <taxon>Eutheria</taxon>
        <taxon>Laurasiatheria</taxon>
        <taxon>Artiodactyla</taxon>
        <taxon>Tylopoda</taxon>
        <taxon>Camelidae</taxon>
        <taxon>Vicugna</taxon>
    </lineage>
</organism>
<feature type="region of interest" description="Disordered" evidence="1">
    <location>
        <begin position="1"/>
        <end position="87"/>
    </location>
</feature>
<feature type="compositionally biased region" description="Basic residues" evidence="1">
    <location>
        <begin position="77"/>
        <end position="87"/>
    </location>
</feature>
<dbReference type="RefSeq" id="XP_072822570.1">
    <property type="nucleotide sequence ID" value="XM_072966469.1"/>
</dbReference>
<evidence type="ECO:0000256" key="1">
    <source>
        <dbReference type="SAM" id="MobiDB-lite"/>
    </source>
</evidence>